<dbReference type="Pfam" id="PF17390">
    <property type="entry name" value="Bac_rhamnosid_C"/>
    <property type="match status" value="1"/>
</dbReference>
<reference evidence="2" key="1">
    <citation type="submission" date="2022-06" db="EMBL/GenBank/DDBJ databases">
        <title>Alkalicoccobacillus porphyridii sp. nov., isolated from a marine red alga, Porphyridium purpureum and reclassification of Shouchella plakortidis and Shouchella gibsonii as Alkalicoccobacillus plakortidis comb. nov. and Alkalicoccobacillus gibsonii comb. nov.</title>
        <authorList>
            <person name="Kim K.H."/>
            <person name="Lee J.K."/>
            <person name="Han D.M."/>
            <person name="Baek J.H."/>
            <person name="Jeon C.O."/>
        </authorList>
    </citation>
    <scope>NUCLEOTIDE SEQUENCE</scope>
    <source>
        <strain evidence="2">DSM 19153</strain>
    </source>
</reference>
<comment type="caution">
    <text evidence="2">The sequence shown here is derived from an EMBL/GenBank/DDBJ whole genome shotgun (WGS) entry which is preliminary data.</text>
</comment>
<name>A0ABT0XF22_9BACI</name>
<gene>
    <name evidence="2" type="ORF">NDM98_02535</name>
</gene>
<feature type="domain" description="Alpha-L-rhamnosidase C-terminal" evidence="1">
    <location>
        <begin position="2"/>
        <end position="39"/>
    </location>
</feature>
<sequence length="73" mass="8572">MEVQWRKKEDELLVDVSIPVNSEAMISLPVAENEVVREREMGMLKEEIKRMNGVRRMVIPTKSGEYNFHIKKV</sequence>
<dbReference type="InterPro" id="IPR035398">
    <property type="entry name" value="Bac_rhamnosid_C"/>
</dbReference>
<organism evidence="2 3">
    <name type="scientific">Alkalicoccobacillus plakortidis</name>
    <dbReference type="NCBI Taxonomy" id="444060"/>
    <lineage>
        <taxon>Bacteria</taxon>
        <taxon>Bacillati</taxon>
        <taxon>Bacillota</taxon>
        <taxon>Bacilli</taxon>
        <taxon>Bacillales</taxon>
        <taxon>Bacillaceae</taxon>
        <taxon>Alkalicoccobacillus</taxon>
    </lineage>
</organism>
<keyword evidence="3" id="KW-1185">Reference proteome</keyword>
<evidence type="ECO:0000313" key="3">
    <source>
        <dbReference type="Proteomes" id="UP001203665"/>
    </source>
</evidence>
<dbReference type="EMBL" id="JAMQJY010000001">
    <property type="protein sequence ID" value="MCM2674501.1"/>
    <property type="molecule type" value="Genomic_DNA"/>
</dbReference>
<dbReference type="Gene3D" id="2.60.420.10">
    <property type="entry name" value="Maltose phosphorylase, domain 3"/>
    <property type="match status" value="1"/>
</dbReference>
<accession>A0ABT0XF22</accession>
<evidence type="ECO:0000313" key="2">
    <source>
        <dbReference type="EMBL" id="MCM2674501.1"/>
    </source>
</evidence>
<protein>
    <recommendedName>
        <fullName evidence="1">Alpha-L-rhamnosidase C-terminal domain-containing protein</fullName>
    </recommendedName>
</protein>
<dbReference type="RefSeq" id="WP_251604350.1">
    <property type="nucleotide sequence ID" value="NZ_JAMQJY010000001.1"/>
</dbReference>
<proteinExistence type="predicted"/>
<evidence type="ECO:0000259" key="1">
    <source>
        <dbReference type="Pfam" id="PF17390"/>
    </source>
</evidence>
<dbReference type="Proteomes" id="UP001203665">
    <property type="component" value="Unassembled WGS sequence"/>
</dbReference>